<reference evidence="4 5" key="1">
    <citation type="submission" date="2021-05" db="EMBL/GenBank/DDBJ databases">
        <title>The draft genome of Geobacter luticola JCM 17780.</title>
        <authorList>
            <person name="Xu Z."/>
            <person name="Masuda Y."/>
            <person name="Itoh H."/>
            <person name="Senoo K."/>
        </authorList>
    </citation>
    <scope>NUCLEOTIDE SEQUENCE [LARGE SCALE GENOMIC DNA]</scope>
    <source>
        <strain evidence="4 5">JCM 17780</strain>
    </source>
</reference>
<comment type="function">
    <text evidence="2">With LigD forms a non-homologous end joining (NHEJ) DNA repair enzyme, which repairs dsDNA breaks with reduced fidelity. Binds linear dsDNA with 5'- and 3'- overhangs but not closed circular dsDNA nor ssDNA. Recruits and stimulates the ligase activity of LigD.</text>
</comment>
<proteinExistence type="inferred from homology"/>
<keyword evidence="2" id="KW-0233">DNA recombination</keyword>
<dbReference type="PANTHER" id="PTHR41251:SF1">
    <property type="entry name" value="NON-HOMOLOGOUS END JOINING PROTEIN KU"/>
    <property type="match status" value="1"/>
</dbReference>
<dbReference type="InterPro" id="IPR006164">
    <property type="entry name" value="DNA_bd_Ku70/Ku80"/>
</dbReference>
<evidence type="ECO:0000259" key="3">
    <source>
        <dbReference type="SMART" id="SM00559"/>
    </source>
</evidence>
<feature type="domain" description="Ku" evidence="3">
    <location>
        <begin position="52"/>
        <end position="180"/>
    </location>
</feature>
<dbReference type="EMBL" id="JAHCVK010000001">
    <property type="protein sequence ID" value="MBT0652439.1"/>
    <property type="molecule type" value="Genomic_DNA"/>
</dbReference>
<dbReference type="RefSeq" id="WP_214174381.1">
    <property type="nucleotide sequence ID" value="NZ_JAHCVK010000001.1"/>
</dbReference>
<evidence type="ECO:0000256" key="2">
    <source>
        <dbReference type="HAMAP-Rule" id="MF_01875"/>
    </source>
</evidence>
<comment type="subunit">
    <text evidence="2">Homodimer. Interacts with LigD.</text>
</comment>
<dbReference type="PANTHER" id="PTHR41251">
    <property type="entry name" value="NON-HOMOLOGOUS END JOINING PROTEIN KU"/>
    <property type="match status" value="1"/>
</dbReference>
<keyword evidence="1 2" id="KW-0238">DNA-binding</keyword>
<comment type="similarity">
    <text evidence="2">Belongs to the prokaryotic Ku family.</text>
</comment>
<dbReference type="SMART" id="SM00559">
    <property type="entry name" value="Ku78"/>
    <property type="match status" value="1"/>
</dbReference>
<sequence>MGATIWKGSIHFGDTDVPVKLHAAVKEERIQFHLLHRRDQVKLHQQMICAYEKIPVPTEAQVKGFEVEEGKYIIVDAAELEQTTPESSRMIDVHEFVRTGQIDPLFLERVYYLEPDVYSVGYNELAAALREMDVEGICTWTMRKRSYLGALQARGRILRLTTLRHADEVIAVKSLGLEDIPLSEKELKIGSDLIAQLTGPFQPQKFENEHQKKLQALIEKKARGEKIAVLRPTRLKPTTADELLQALEASLKKVA</sequence>
<dbReference type="InterPro" id="IPR016194">
    <property type="entry name" value="SPOC-like_C_dom_sf"/>
</dbReference>
<keyword evidence="5" id="KW-1185">Reference proteome</keyword>
<dbReference type="Proteomes" id="UP000756860">
    <property type="component" value="Unassembled WGS sequence"/>
</dbReference>
<name>A0ABS5SD71_9BACT</name>
<evidence type="ECO:0000256" key="1">
    <source>
        <dbReference type="ARBA" id="ARBA00023125"/>
    </source>
</evidence>
<comment type="caution">
    <text evidence="4">The sequence shown here is derived from an EMBL/GenBank/DDBJ whole genome shotgun (WGS) entry which is preliminary data.</text>
</comment>
<dbReference type="Gene3D" id="2.40.290.10">
    <property type="match status" value="1"/>
</dbReference>
<dbReference type="Pfam" id="PF02735">
    <property type="entry name" value="Ku"/>
    <property type="match status" value="1"/>
</dbReference>
<organism evidence="4 5">
    <name type="scientific">Geomobilimonas luticola</name>
    <dbReference type="NCBI Taxonomy" id="1114878"/>
    <lineage>
        <taxon>Bacteria</taxon>
        <taxon>Pseudomonadati</taxon>
        <taxon>Thermodesulfobacteriota</taxon>
        <taxon>Desulfuromonadia</taxon>
        <taxon>Geobacterales</taxon>
        <taxon>Geobacteraceae</taxon>
        <taxon>Geomobilimonas</taxon>
    </lineage>
</organism>
<evidence type="ECO:0000313" key="5">
    <source>
        <dbReference type="Proteomes" id="UP000756860"/>
    </source>
</evidence>
<dbReference type="SUPFAM" id="SSF100939">
    <property type="entry name" value="SPOC domain-like"/>
    <property type="match status" value="1"/>
</dbReference>
<keyword evidence="2" id="KW-0234">DNA repair</keyword>
<dbReference type="HAMAP" id="MF_01875">
    <property type="entry name" value="Prokaryotic_Ku"/>
    <property type="match status" value="1"/>
</dbReference>
<dbReference type="PIRSF" id="PIRSF006493">
    <property type="entry name" value="Prok_Ku"/>
    <property type="match status" value="1"/>
</dbReference>
<dbReference type="InterPro" id="IPR009187">
    <property type="entry name" value="Prok_Ku"/>
</dbReference>
<evidence type="ECO:0000313" key="4">
    <source>
        <dbReference type="EMBL" id="MBT0652439.1"/>
    </source>
</evidence>
<accession>A0ABS5SD71</accession>
<keyword evidence="2" id="KW-0227">DNA damage</keyword>
<gene>
    <name evidence="2" type="primary">ku</name>
    <name evidence="4" type="ORF">KI810_05180</name>
</gene>
<protein>
    <recommendedName>
        <fullName evidence="2">Non-homologous end joining protein Ku</fullName>
    </recommendedName>
</protein>